<comment type="caution">
    <text evidence="1">The sequence shown here is derived from an EMBL/GenBank/DDBJ whole genome shotgun (WGS) entry which is preliminary data.</text>
</comment>
<organism evidence="1 2">
    <name type="scientific">Leptospira licerasiae str. MMD4847</name>
    <dbReference type="NCBI Taxonomy" id="1049971"/>
    <lineage>
        <taxon>Bacteria</taxon>
        <taxon>Pseudomonadati</taxon>
        <taxon>Spirochaetota</taxon>
        <taxon>Spirochaetia</taxon>
        <taxon>Leptospirales</taxon>
        <taxon>Leptospiraceae</taxon>
        <taxon>Leptospira</taxon>
    </lineage>
</organism>
<reference evidence="1 2" key="1">
    <citation type="submission" date="2012-08" db="EMBL/GenBank/DDBJ databases">
        <authorList>
            <person name="Harkins D.M."/>
            <person name="Durkin A.S."/>
            <person name="Selengut J.D."/>
            <person name="Sanka R."/>
            <person name="DePew J."/>
            <person name="Purushe J."/>
            <person name="Matthias M.A."/>
            <person name="Vinetz J.M."/>
            <person name="Sutton G.G."/>
            <person name="Nelson W.C."/>
            <person name="Fouts D.E."/>
        </authorList>
    </citation>
    <scope>NUCLEOTIDE SEQUENCE [LARGE SCALE GENOMIC DNA]</scope>
    <source>
        <strain evidence="1 2">MMD4847</strain>
    </source>
</reference>
<dbReference type="Proteomes" id="UP000018720">
    <property type="component" value="Unassembled WGS sequence"/>
</dbReference>
<keyword evidence="2" id="KW-1185">Reference proteome</keyword>
<proteinExistence type="predicted"/>
<evidence type="ECO:0000313" key="2">
    <source>
        <dbReference type="Proteomes" id="UP000018720"/>
    </source>
</evidence>
<name>A0ABN0H4B3_9LEPT</name>
<sequence>MSNTIANSILTPFWNSVQFRIPISRIEFPFYRDPGQI</sequence>
<gene>
    <name evidence="1" type="ORF">LEP1GSC178_1783</name>
</gene>
<evidence type="ECO:0000313" key="1">
    <source>
        <dbReference type="EMBL" id="EJZ40416.1"/>
    </source>
</evidence>
<accession>A0ABN0H4B3</accession>
<dbReference type="EMBL" id="AHOM02000010">
    <property type="protein sequence ID" value="EJZ40416.1"/>
    <property type="molecule type" value="Genomic_DNA"/>
</dbReference>
<protein>
    <submittedName>
        <fullName evidence="1">Uncharacterized protein</fullName>
    </submittedName>
</protein>